<feature type="non-terminal residue" evidence="1">
    <location>
        <position position="1"/>
    </location>
</feature>
<dbReference type="Proteomes" id="UP000230779">
    <property type="component" value="Unassembled WGS sequence"/>
</dbReference>
<accession>A0A2M7RIV1</accession>
<dbReference type="EMBL" id="PFMD01000037">
    <property type="protein sequence ID" value="PIY96689.1"/>
    <property type="molecule type" value="Genomic_DNA"/>
</dbReference>
<organism evidence="1 2">
    <name type="scientific">Candidatus Kerfeldbacteria bacterium CG_4_10_14_0_8_um_filter_42_10</name>
    <dbReference type="NCBI Taxonomy" id="2014248"/>
    <lineage>
        <taxon>Bacteria</taxon>
        <taxon>Candidatus Kerfeldiibacteriota</taxon>
    </lineage>
</organism>
<evidence type="ECO:0000313" key="2">
    <source>
        <dbReference type="Proteomes" id="UP000230779"/>
    </source>
</evidence>
<gene>
    <name evidence="1" type="ORF">COY66_03455</name>
</gene>
<dbReference type="AlphaFoldDB" id="A0A2M7RIV1"/>
<evidence type="ECO:0000313" key="1">
    <source>
        <dbReference type="EMBL" id="PIY96689.1"/>
    </source>
</evidence>
<sequence>ANTNTSTNENDNINTNSSVIDTSDWKTYTNTKYNFSIKYPNSWGKISEMDGSVILNLNSDSIQKTNSLVLGMAGNTSDNIFIQIQEDNTVDRYVSDDSYDTISGTKKYKQNPTPYTSSSGVSGTRVELDSKVSGYSYAYVFQKSNSIIVIEIKQESNQGSEVVSSLRYTD</sequence>
<reference evidence="1 2" key="1">
    <citation type="submission" date="2017-09" db="EMBL/GenBank/DDBJ databases">
        <title>Depth-based differentiation of microbial function through sediment-hosted aquifers and enrichment of novel symbionts in the deep terrestrial subsurface.</title>
        <authorList>
            <person name="Probst A.J."/>
            <person name="Ladd B."/>
            <person name="Jarett J.K."/>
            <person name="Geller-Mcgrath D.E."/>
            <person name="Sieber C.M."/>
            <person name="Emerson J.B."/>
            <person name="Anantharaman K."/>
            <person name="Thomas B.C."/>
            <person name="Malmstrom R."/>
            <person name="Stieglmeier M."/>
            <person name="Klingl A."/>
            <person name="Woyke T."/>
            <person name="Ryan C.M."/>
            <person name="Banfield J.F."/>
        </authorList>
    </citation>
    <scope>NUCLEOTIDE SEQUENCE [LARGE SCALE GENOMIC DNA]</scope>
    <source>
        <strain evidence="1">CG_4_10_14_0_8_um_filter_42_10</strain>
    </source>
</reference>
<proteinExistence type="predicted"/>
<name>A0A2M7RIV1_9BACT</name>
<protein>
    <submittedName>
        <fullName evidence="1">Uncharacterized protein</fullName>
    </submittedName>
</protein>
<comment type="caution">
    <text evidence="1">The sequence shown here is derived from an EMBL/GenBank/DDBJ whole genome shotgun (WGS) entry which is preliminary data.</text>
</comment>